<dbReference type="InterPro" id="IPR002104">
    <property type="entry name" value="Integrase_catalytic"/>
</dbReference>
<dbReference type="Pfam" id="PF00589">
    <property type="entry name" value="Phage_integrase"/>
    <property type="match status" value="1"/>
</dbReference>
<dbReference type="STRING" id="406100.SAMN04488052_102448"/>
<dbReference type="InterPro" id="IPR010998">
    <property type="entry name" value="Integrase_recombinase_N"/>
</dbReference>
<keyword evidence="1" id="KW-0229">DNA integration</keyword>
<name>A0A1H8S3B3_9GAMM</name>
<evidence type="ECO:0000256" key="2">
    <source>
        <dbReference type="ARBA" id="ARBA00023125"/>
    </source>
</evidence>
<dbReference type="GO" id="GO:0003677">
    <property type="term" value="F:DNA binding"/>
    <property type="evidence" value="ECO:0007669"/>
    <property type="project" value="UniProtKB-KW"/>
</dbReference>
<dbReference type="InterPro" id="IPR013762">
    <property type="entry name" value="Integrase-like_cat_sf"/>
</dbReference>
<dbReference type="RefSeq" id="WP_091641295.1">
    <property type="nucleotide sequence ID" value="NZ_FOEG01000002.1"/>
</dbReference>
<evidence type="ECO:0000256" key="1">
    <source>
        <dbReference type="ARBA" id="ARBA00022908"/>
    </source>
</evidence>
<dbReference type="AlphaFoldDB" id="A0A1H8S3B3"/>
<feature type="domain" description="Tyr recombinase" evidence="4">
    <location>
        <begin position="204"/>
        <end position="325"/>
    </location>
</feature>
<dbReference type="GO" id="GO:0006310">
    <property type="term" value="P:DNA recombination"/>
    <property type="evidence" value="ECO:0007669"/>
    <property type="project" value="UniProtKB-KW"/>
</dbReference>
<evidence type="ECO:0000256" key="3">
    <source>
        <dbReference type="ARBA" id="ARBA00023172"/>
    </source>
</evidence>
<protein>
    <submittedName>
        <fullName evidence="5">Phage integrase family protein</fullName>
    </submittedName>
</protein>
<organism evidence="5 6">
    <name type="scientific">Aquisalimonas asiatica</name>
    <dbReference type="NCBI Taxonomy" id="406100"/>
    <lineage>
        <taxon>Bacteria</taxon>
        <taxon>Pseudomonadati</taxon>
        <taxon>Pseudomonadota</taxon>
        <taxon>Gammaproteobacteria</taxon>
        <taxon>Chromatiales</taxon>
        <taxon>Ectothiorhodospiraceae</taxon>
        <taxon>Aquisalimonas</taxon>
    </lineage>
</organism>
<dbReference type="InterPro" id="IPR050090">
    <property type="entry name" value="Tyrosine_recombinase_XerCD"/>
</dbReference>
<reference evidence="5 6" key="1">
    <citation type="submission" date="2016-10" db="EMBL/GenBank/DDBJ databases">
        <authorList>
            <person name="de Groot N.N."/>
        </authorList>
    </citation>
    <scope>NUCLEOTIDE SEQUENCE [LARGE SCALE GENOMIC DNA]</scope>
    <source>
        <strain evidence="5 6">CGMCC 1.6291</strain>
    </source>
</reference>
<evidence type="ECO:0000313" key="6">
    <source>
        <dbReference type="Proteomes" id="UP000199657"/>
    </source>
</evidence>
<proteinExistence type="predicted"/>
<dbReference type="PANTHER" id="PTHR30349">
    <property type="entry name" value="PHAGE INTEGRASE-RELATED"/>
    <property type="match status" value="1"/>
</dbReference>
<dbReference type="Proteomes" id="UP000199657">
    <property type="component" value="Unassembled WGS sequence"/>
</dbReference>
<dbReference type="Gene3D" id="1.10.150.130">
    <property type="match status" value="1"/>
</dbReference>
<dbReference type="OrthoDB" id="5567253at2"/>
<dbReference type="SUPFAM" id="SSF56349">
    <property type="entry name" value="DNA breaking-rejoining enzymes"/>
    <property type="match status" value="1"/>
</dbReference>
<keyword evidence="6" id="KW-1185">Reference proteome</keyword>
<dbReference type="InterPro" id="IPR011010">
    <property type="entry name" value="DNA_brk_join_enz"/>
</dbReference>
<evidence type="ECO:0000313" key="5">
    <source>
        <dbReference type="EMBL" id="SEO73145.1"/>
    </source>
</evidence>
<dbReference type="EMBL" id="FOEG01000002">
    <property type="protein sequence ID" value="SEO73145.1"/>
    <property type="molecule type" value="Genomic_DNA"/>
</dbReference>
<dbReference type="Gene3D" id="1.10.443.10">
    <property type="entry name" value="Intergrase catalytic core"/>
    <property type="match status" value="1"/>
</dbReference>
<gene>
    <name evidence="5" type="ORF">SAMN04488052_102448</name>
</gene>
<keyword evidence="3" id="KW-0233">DNA recombination</keyword>
<evidence type="ECO:0000259" key="4">
    <source>
        <dbReference type="Pfam" id="PF00589"/>
    </source>
</evidence>
<accession>A0A1H8S3B3</accession>
<dbReference type="GO" id="GO:0015074">
    <property type="term" value="P:DNA integration"/>
    <property type="evidence" value="ECO:0007669"/>
    <property type="project" value="UniProtKB-KW"/>
</dbReference>
<dbReference type="PANTHER" id="PTHR30349:SF94">
    <property type="entry name" value="INTEGRASE_RECOMBINASE HI_1414-RELATED"/>
    <property type="match status" value="1"/>
</dbReference>
<keyword evidence="2" id="KW-0238">DNA-binding</keyword>
<sequence>MGTIIKRKGPDGRAVYQIQIRVKNPHDSKRYNHTQTFDTRREAKVWLRDHEGEIRRQLKANPQDAGAFTLADACRRYITDICPTLKGGESDTGRLERWIRRHPMRNVPLAELHRGQLSDWRDDRLDVVKPSTVKKELGLFSRVIEAAIQDWGYDLRENPVKRIRKPKSNDARDRRLRGPEEAYLLQAALPERQPGYHNHPARNTSMEAILILAIETGMRRSEITRLEWRHVFEDEGYALLKDTKNGHDREILLTRRASETLARLRDASAGEHVSPYSVEAIRNAWRRILIRARNAYHADCKAQDQTPDPALFANLTFHDLRHEQAGCHPRQSVALPALATRYCACHRRWSHSTGYLTLCASPTVLVGFPTPEIPKRLWYSQCRSSPMARALRSRL</sequence>